<dbReference type="Pfam" id="PF09759">
    <property type="entry name" value="Atx10homo_assoc"/>
    <property type="match status" value="1"/>
</dbReference>
<evidence type="ECO:0000259" key="3">
    <source>
        <dbReference type="Pfam" id="PF09759"/>
    </source>
</evidence>
<dbReference type="SUPFAM" id="SSF48371">
    <property type="entry name" value="ARM repeat"/>
    <property type="match status" value="1"/>
</dbReference>
<gene>
    <name evidence="4" type="ORF">O6P43_027151</name>
</gene>
<organism evidence="4 5">
    <name type="scientific">Quillaja saponaria</name>
    <name type="common">Soap bark tree</name>
    <dbReference type="NCBI Taxonomy" id="32244"/>
    <lineage>
        <taxon>Eukaryota</taxon>
        <taxon>Viridiplantae</taxon>
        <taxon>Streptophyta</taxon>
        <taxon>Embryophyta</taxon>
        <taxon>Tracheophyta</taxon>
        <taxon>Spermatophyta</taxon>
        <taxon>Magnoliopsida</taxon>
        <taxon>eudicotyledons</taxon>
        <taxon>Gunneridae</taxon>
        <taxon>Pentapetalae</taxon>
        <taxon>rosids</taxon>
        <taxon>fabids</taxon>
        <taxon>Fabales</taxon>
        <taxon>Quillajaceae</taxon>
        <taxon>Quillaja</taxon>
    </lineage>
</organism>
<dbReference type="KEGG" id="qsa:O6P43_027151"/>
<dbReference type="InterPro" id="IPR016024">
    <property type="entry name" value="ARM-type_fold"/>
</dbReference>
<dbReference type="Gene3D" id="1.25.10.10">
    <property type="entry name" value="Leucine-rich Repeat Variant"/>
    <property type="match status" value="2"/>
</dbReference>
<accession>A0AAD7L3S6</accession>
<keyword evidence="2" id="KW-0131">Cell cycle</keyword>
<comment type="caution">
    <text evidence="4">The sequence shown here is derived from an EMBL/GenBank/DDBJ whole genome shotgun (WGS) entry which is preliminary data.</text>
</comment>
<evidence type="ECO:0000256" key="1">
    <source>
        <dbReference type="ARBA" id="ARBA00022618"/>
    </source>
</evidence>
<dbReference type="GO" id="GO:0005829">
    <property type="term" value="C:cytosol"/>
    <property type="evidence" value="ECO:0007669"/>
    <property type="project" value="TreeGrafter"/>
</dbReference>
<sequence>MEGIPAAEFSISEDILQQFFGESNSCNLKNSLEILTESAKSAVGRSELTLKGILPAVLKLSQALPSHSELLLSSLKLLRNLCAGEIANQNMFVELNGVAFLSRFLRSLAVSSDPDPGLIRMGLQVLANVSLAGKKHQHAIWQELFSDGFLALARVCSRETCDPLCLIIYTCCDENPELFGKLIDCGLPIAAEIVRTVSAVGFGEHRFNLLLSKFCLENSKFSQLFTQLQFMGVSENEGADFGDDQFSKEQAFLLQIISEILNEGVTEITVMKDVTLFTFEIFKKSIKVLDHASKGLSGLPTGSSAVDVLGYSLSLLRDICAQDSTGGSTGDQKDSVEMLLSLGLIELLLSLLVELEPPSTIRKAIKQGENREGASSSSSKRCPYKGFRRDIVSVIGNCAYRRKQVQDKIRQKNGILLLLQQCVIDYDNPFLREWGIWSVRNILEGNEENQRVVAELELQGSVDVPEIASLGLRVEVDQKTQRAKLVNVPRRTFGDSP</sequence>
<feature type="domain" description="Ataxin-10" evidence="3">
    <location>
        <begin position="387"/>
        <end position="480"/>
    </location>
</feature>
<dbReference type="EMBL" id="JARAOO010000011">
    <property type="protein sequence ID" value="KAJ7951048.1"/>
    <property type="molecule type" value="Genomic_DNA"/>
</dbReference>
<dbReference type="InterPro" id="IPR011989">
    <property type="entry name" value="ARM-like"/>
</dbReference>
<proteinExistence type="predicted"/>
<keyword evidence="5" id="KW-1185">Reference proteome</keyword>
<evidence type="ECO:0000313" key="4">
    <source>
        <dbReference type="EMBL" id="KAJ7951048.1"/>
    </source>
</evidence>
<protein>
    <submittedName>
        <fullName evidence="4">Ataxin-10</fullName>
    </submittedName>
</protein>
<dbReference type="AlphaFoldDB" id="A0AAD7L3S6"/>
<dbReference type="GO" id="GO:0051301">
    <property type="term" value="P:cell division"/>
    <property type="evidence" value="ECO:0007669"/>
    <property type="project" value="UniProtKB-KW"/>
</dbReference>
<keyword evidence="1" id="KW-0132">Cell division</keyword>
<dbReference type="PANTHER" id="PTHR13255:SF0">
    <property type="entry name" value="ATAXIN-10"/>
    <property type="match status" value="1"/>
</dbReference>
<reference evidence="4" key="1">
    <citation type="journal article" date="2023" name="Science">
        <title>Elucidation of the pathway for biosynthesis of saponin adjuvants from the soapbark tree.</title>
        <authorList>
            <person name="Reed J."/>
            <person name="Orme A."/>
            <person name="El-Demerdash A."/>
            <person name="Owen C."/>
            <person name="Martin L.B.B."/>
            <person name="Misra R.C."/>
            <person name="Kikuchi S."/>
            <person name="Rejzek M."/>
            <person name="Martin A.C."/>
            <person name="Harkess A."/>
            <person name="Leebens-Mack J."/>
            <person name="Louveau T."/>
            <person name="Stephenson M.J."/>
            <person name="Osbourn A."/>
        </authorList>
    </citation>
    <scope>NUCLEOTIDE SEQUENCE</scope>
    <source>
        <strain evidence="4">S10</strain>
    </source>
</reference>
<dbReference type="InterPro" id="IPR051374">
    <property type="entry name" value="Ataxin-10/CTR86_families"/>
</dbReference>
<dbReference type="PANTHER" id="PTHR13255">
    <property type="entry name" value="ATAXIN-10"/>
    <property type="match status" value="1"/>
</dbReference>
<name>A0AAD7L3S6_QUISA</name>
<evidence type="ECO:0000256" key="2">
    <source>
        <dbReference type="ARBA" id="ARBA00023306"/>
    </source>
</evidence>
<dbReference type="Proteomes" id="UP001163823">
    <property type="component" value="Chromosome 11"/>
</dbReference>
<dbReference type="InterPro" id="IPR019156">
    <property type="entry name" value="Ataxin-10_domain"/>
</dbReference>
<evidence type="ECO:0000313" key="5">
    <source>
        <dbReference type="Proteomes" id="UP001163823"/>
    </source>
</evidence>